<dbReference type="PANTHER" id="PTHR48435">
    <property type="entry name" value="POLYPROTEIN"/>
    <property type="match status" value="1"/>
</dbReference>
<comment type="caution">
    <text evidence="1">The sequence shown here is derived from an EMBL/GenBank/DDBJ whole genome shotgun (WGS) entry which is preliminary data.</text>
</comment>
<gene>
    <name evidence="1" type="ORF">PVK06_025098</name>
</gene>
<evidence type="ECO:0000313" key="2">
    <source>
        <dbReference type="Proteomes" id="UP001358586"/>
    </source>
</evidence>
<keyword evidence="2" id="KW-1185">Reference proteome</keyword>
<protein>
    <submittedName>
        <fullName evidence="1">Uncharacterized protein</fullName>
    </submittedName>
</protein>
<accession>A0ABR0PFH3</accession>
<sequence length="283" mass="32043">MPSFPLKTHSSKKISYLYEATYLRGEEKVQPTELPTVNPYSTYKKTTFSPVKSIKSLIQHSPKQVQEYVQASRFDSHLISGDSAEKFVNLEIPPEFPKEWADTGYTHIHFGAIRLALNYHGAEGLKRKVIESFTADGKQHYMFKDPEIGYCLWALDDRLGAWIGNIDHSASKPGKPTKVSAAEAALNWQTENAIAQNRALKKLDSKVSHLDIKVSIVEEKLDDNSKIVKDLIVLLQRRLKEVARETAAPGQDFFSHIAQRDKEIQKLKDRIKTLKETGQIPSP</sequence>
<dbReference type="PANTHER" id="PTHR48435:SF1">
    <property type="entry name" value="POLYPROTEIN"/>
    <property type="match status" value="1"/>
</dbReference>
<proteinExistence type="predicted"/>
<reference evidence="1 2" key="1">
    <citation type="submission" date="2023-03" db="EMBL/GenBank/DDBJ databases">
        <title>WGS of Gossypium arboreum.</title>
        <authorList>
            <person name="Yu D."/>
        </authorList>
    </citation>
    <scope>NUCLEOTIDE SEQUENCE [LARGE SCALE GENOMIC DNA]</scope>
    <source>
        <tissue evidence="1">Leaf</tissue>
    </source>
</reference>
<dbReference type="Proteomes" id="UP001358586">
    <property type="component" value="Chromosome 7"/>
</dbReference>
<dbReference type="EMBL" id="JARKNE010000007">
    <property type="protein sequence ID" value="KAK5820054.1"/>
    <property type="molecule type" value="Genomic_DNA"/>
</dbReference>
<organism evidence="1 2">
    <name type="scientific">Gossypium arboreum</name>
    <name type="common">Tree cotton</name>
    <name type="synonym">Gossypium nanking</name>
    <dbReference type="NCBI Taxonomy" id="29729"/>
    <lineage>
        <taxon>Eukaryota</taxon>
        <taxon>Viridiplantae</taxon>
        <taxon>Streptophyta</taxon>
        <taxon>Embryophyta</taxon>
        <taxon>Tracheophyta</taxon>
        <taxon>Spermatophyta</taxon>
        <taxon>Magnoliopsida</taxon>
        <taxon>eudicotyledons</taxon>
        <taxon>Gunneridae</taxon>
        <taxon>Pentapetalae</taxon>
        <taxon>rosids</taxon>
        <taxon>malvids</taxon>
        <taxon>Malvales</taxon>
        <taxon>Malvaceae</taxon>
        <taxon>Malvoideae</taxon>
        <taxon>Gossypium</taxon>
    </lineage>
</organism>
<name>A0ABR0PFH3_GOSAR</name>
<evidence type="ECO:0000313" key="1">
    <source>
        <dbReference type="EMBL" id="KAK5820054.1"/>
    </source>
</evidence>
<dbReference type="InterPro" id="IPR053098">
    <property type="entry name" value="Petuviruses_polyprotein"/>
</dbReference>